<evidence type="ECO:0000256" key="7">
    <source>
        <dbReference type="ARBA" id="ARBA00023065"/>
    </source>
</evidence>
<keyword evidence="8" id="KW-0626">Porin</keyword>
<dbReference type="SUPFAM" id="SSF56935">
    <property type="entry name" value="Porins"/>
    <property type="match status" value="1"/>
</dbReference>
<evidence type="ECO:0000256" key="8">
    <source>
        <dbReference type="ARBA" id="ARBA00023114"/>
    </source>
</evidence>
<dbReference type="Gene3D" id="2.40.160.10">
    <property type="entry name" value="Porin"/>
    <property type="match status" value="1"/>
</dbReference>
<dbReference type="InterPro" id="IPR023614">
    <property type="entry name" value="Porin_dom_sf"/>
</dbReference>
<proteinExistence type="predicted"/>
<dbReference type="GO" id="GO:0006811">
    <property type="term" value="P:monoatomic ion transport"/>
    <property type="evidence" value="ECO:0007669"/>
    <property type="project" value="UniProtKB-KW"/>
</dbReference>
<comment type="caution">
    <text evidence="13">The sequence shown here is derived from an EMBL/GenBank/DDBJ whole genome shotgun (WGS) entry which is preliminary data.</text>
</comment>
<evidence type="ECO:0000313" key="13">
    <source>
        <dbReference type="EMBL" id="RRS03247.1"/>
    </source>
</evidence>
<evidence type="ECO:0000256" key="9">
    <source>
        <dbReference type="ARBA" id="ARBA00023136"/>
    </source>
</evidence>
<dbReference type="Pfam" id="PF13609">
    <property type="entry name" value="Porin_4"/>
    <property type="match status" value="1"/>
</dbReference>
<keyword evidence="10" id="KW-0998">Cell outer membrane</keyword>
<dbReference type="AlphaFoldDB" id="A0A3R8T3P2"/>
<evidence type="ECO:0000256" key="11">
    <source>
        <dbReference type="SAM" id="SignalP"/>
    </source>
</evidence>
<comment type="subcellular location">
    <subcellularLocation>
        <location evidence="1">Cell outer membrane</location>
        <topology evidence="1">Multi-pass membrane protein</topology>
    </subcellularLocation>
</comment>
<protein>
    <submittedName>
        <fullName evidence="13">Porin</fullName>
    </submittedName>
</protein>
<dbReference type="GO" id="GO:0046930">
    <property type="term" value="C:pore complex"/>
    <property type="evidence" value="ECO:0007669"/>
    <property type="project" value="UniProtKB-KW"/>
</dbReference>
<feature type="domain" description="Porin" evidence="12">
    <location>
        <begin position="26"/>
        <end position="353"/>
    </location>
</feature>
<dbReference type="Proteomes" id="UP000269265">
    <property type="component" value="Unassembled WGS sequence"/>
</dbReference>
<sequence>MCTHDPTLVFGSSGVFMSVSQKQLLAAVALSLGAAGVAQAQSSVSAYGILDLSFGSFQYAGLDNSADNSSTTRVESGQMTTSFIGFKGTEDLGGGLKALFTLESFMRLDTGASGRSNTDVFWARAANVGLSGGFGKAVIGRMDNFLYQQALAFNPFGGSFGFSPTIRLTYGKWGPDKGDSGWSNSIAYYTPNLSGFTAAVQVQPGESQTESTSTGVMAGYANGPFAIGFGYQVAKSAEAPKADLNDGAKQTFGLLGASYDFGAVKLFGQYGQYKGSGFTGTTAATDNVKTKLYQLGLSVPVSADGKVLASYGSQTRELTTGDAKHEILTLGYDHFLSKRTDVYAVFMRDDDDRDGYKAGNTVAFGIRHRF</sequence>
<keyword evidence="14" id="KW-1185">Reference proteome</keyword>
<keyword evidence="5" id="KW-0812">Transmembrane</keyword>
<comment type="subunit">
    <text evidence="2">Homotrimer.</text>
</comment>
<dbReference type="GO" id="GO:0015288">
    <property type="term" value="F:porin activity"/>
    <property type="evidence" value="ECO:0007669"/>
    <property type="project" value="UniProtKB-KW"/>
</dbReference>
<evidence type="ECO:0000256" key="10">
    <source>
        <dbReference type="ARBA" id="ARBA00023237"/>
    </source>
</evidence>
<dbReference type="CDD" id="cd00342">
    <property type="entry name" value="gram_neg_porins"/>
    <property type="match status" value="1"/>
</dbReference>
<feature type="signal peptide" evidence="11">
    <location>
        <begin position="1"/>
        <end position="40"/>
    </location>
</feature>
<evidence type="ECO:0000256" key="6">
    <source>
        <dbReference type="ARBA" id="ARBA00022729"/>
    </source>
</evidence>
<feature type="chain" id="PRO_5018625045" evidence="11">
    <location>
        <begin position="41"/>
        <end position="370"/>
    </location>
</feature>
<evidence type="ECO:0000256" key="5">
    <source>
        <dbReference type="ARBA" id="ARBA00022692"/>
    </source>
</evidence>
<dbReference type="PANTHER" id="PTHR34501">
    <property type="entry name" value="PROTEIN YDDL-RELATED"/>
    <property type="match status" value="1"/>
</dbReference>
<keyword evidence="9" id="KW-0472">Membrane</keyword>
<name>A0A3R8T3P2_9BURK</name>
<keyword evidence="4" id="KW-1134">Transmembrane beta strand</keyword>
<evidence type="ECO:0000256" key="2">
    <source>
        <dbReference type="ARBA" id="ARBA00011233"/>
    </source>
</evidence>
<dbReference type="InterPro" id="IPR033900">
    <property type="entry name" value="Gram_neg_porin_domain"/>
</dbReference>
<evidence type="ECO:0000256" key="3">
    <source>
        <dbReference type="ARBA" id="ARBA00022448"/>
    </source>
</evidence>
<reference evidence="13 14" key="1">
    <citation type="submission" date="2018-12" db="EMBL/GenBank/DDBJ databases">
        <title>The whole draft genome of Aquabacterium sp. SJQ9.</title>
        <authorList>
            <person name="Sun L."/>
            <person name="Gao X."/>
            <person name="Chen W."/>
            <person name="Huang K."/>
        </authorList>
    </citation>
    <scope>NUCLEOTIDE SEQUENCE [LARGE SCALE GENOMIC DNA]</scope>
    <source>
        <strain evidence="13 14">SJQ9</strain>
    </source>
</reference>
<keyword evidence="6 11" id="KW-0732">Signal</keyword>
<evidence type="ECO:0000256" key="1">
    <source>
        <dbReference type="ARBA" id="ARBA00004571"/>
    </source>
</evidence>
<evidence type="ECO:0000256" key="4">
    <source>
        <dbReference type="ARBA" id="ARBA00022452"/>
    </source>
</evidence>
<dbReference type="PANTHER" id="PTHR34501:SF9">
    <property type="entry name" value="MAJOR OUTER MEMBRANE PROTEIN P.IA"/>
    <property type="match status" value="1"/>
</dbReference>
<dbReference type="GO" id="GO:0009279">
    <property type="term" value="C:cell outer membrane"/>
    <property type="evidence" value="ECO:0007669"/>
    <property type="project" value="UniProtKB-SubCell"/>
</dbReference>
<accession>A0A3R8T3P2</accession>
<evidence type="ECO:0000259" key="12">
    <source>
        <dbReference type="Pfam" id="PF13609"/>
    </source>
</evidence>
<evidence type="ECO:0000313" key="14">
    <source>
        <dbReference type="Proteomes" id="UP000269265"/>
    </source>
</evidence>
<keyword evidence="7" id="KW-0406">Ion transport</keyword>
<gene>
    <name evidence="13" type="ORF">EIP75_16290</name>
</gene>
<dbReference type="EMBL" id="RSED01000013">
    <property type="protein sequence ID" value="RRS03247.1"/>
    <property type="molecule type" value="Genomic_DNA"/>
</dbReference>
<keyword evidence="3" id="KW-0813">Transport</keyword>
<organism evidence="13 14">
    <name type="scientific">Aquabacterium soli</name>
    <dbReference type="NCBI Taxonomy" id="2493092"/>
    <lineage>
        <taxon>Bacteria</taxon>
        <taxon>Pseudomonadati</taxon>
        <taxon>Pseudomonadota</taxon>
        <taxon>Betaproteobacteria</taxon>
        <taxon>Burkholderiales</taxon>
        <taxon>Aquabacterium</taxon>
    </lineage>
</organism>
<dbReference type="InterPro" id="IPR050298">
    <property type="entry name" value="Gram-neg_bact_OMP"/>
</dbReference>